<keyword evidence="2" id="KW-1185">Reference proteome</keyword>
<evidence type="ECO:0000313" key="2">
    <source>
        <dbReference type="Proteomes" id="UP000015102"/>
    </source>
</evidence>
<dbReference type="EnsemblMetazoa" id="MESCA001826-RA">
    <property type="protein sequence ID" value="MESCA001826-PA"/>
    <property type="gene ID" value="MESCA001826"/>
</dbReference>
<dbReference type="HOGENOM" id="CLU_2173850_0_0_1"/>
<reference evidence="2" key="1">
    <citation type="submission" date="2013-02" db="EMBL/GenBank/DDBJ databases">
        <authorList>
            <person name="Hughes D."/>
        </authorList>
    </citation>
    <scope>NUCLEOTIDE SEQUENCE</scope>
    <source>
        <strain>Durham</strain>
        <strain evidence="2">NC isolate 2 -- Noor lab</strain>
    </source>
</reference>
<dbReference type="EMBL" id="CAQQ02172777">
    <property type="status" value="NOT_ANNOTATED_CDS"/>
    <property type="molecule type" value="Genomic_DNA"/>
</dbReference>
<name>T1GEQ5_MEGSC</name>
<sequence>MQLLLCFGCKRSTRDETSCSEATRVKQIYELKEVTGFDCSGKMGLQVDLYNGTVNIASVLTISIIRQYSSYSLMEQTTENEPGEDFPKNFDLIMDLKRSQLVNSRTSLHL</sequence>
<reference evidence="1" key="2">
    <citation type="submission" date="2015-06" db="UniProtKB">
        <authorList>
            <consortium name="EnsemblMetazoa"/>
        </authorList>
    </citation>
    <scope>IDENTIFICATION</scope>
</reference>
<protein>
    <submittedName>
        <fullName evidence="1">Uncharacterized protein</fullName>
    </submittedName>
</protein>
<accession>T1GEQ5</accession>
<dbReference type="Proteomes" id="UP000015102">
    <property type="component" value="Unassembled WGS sequence"/>
</dbReference>
<organism evidence="1 2">
    <name type="scientific">Megaselia scalaris</name>
    <name type="common">Humpbacked fly</name>
    <name type="synonym">Phora scalaris</name>
    <dbReference type="NCBI Taxonomy" id="36166"/>
    <lineage>
        <taxon>Eukaryota</taxon>
        <taxon>Metazoa</taxon>
        <taxon>Ecdysozoa</taxon>
        <taxon>Arthropoda</taxon>
        <taxon>Hexapoda</taxon>
        <taxon>Insecta</taxon>
        <taxon>Pterygota</taxon>
        <taxon>Neoptera</taxon>
        <taxon>Endopterygota</taxon>
        <taxon>Diptera</taxon>
        <taxon>Brachycera</taxon>
        <taxon>Muscomorpha</taxon>
        <taxon>Platypezoidea</taxon>
        <taxon>Phoridae</taxon>
        <taxon>Megaseliini</taxon>
        <taxon>Megaselia</taxon>
    </lineage>
</organism>
<dbReference type="AlphaFoldDB" id="T1GEQ5"/>
<evidence type="ECO:0000313" key="1">
    <source>
        <dbReference type="EnsemblMetazoa" id="MESCA001826-PA"/>
    </source>
</evidence>
<proteinExistence type="predicted"/>